<dbReference type="GeneID" id="30206304"/>
<sequence length="286" mass="32336">MPLYKLTERRMKKKAREDEDGITRIKEAMREMGEDVDSASGSGSESEGWSESESDSDDDEEDEEEEEDDEDVEEDEEDGDLEVDMEGLESGSGSGSDGEDEEEEENDDDASSSSSVFPISLESALTQPIYPSPHNPHEQLCVLCPDKLLKNQQMINVHLDSKLHKRSLKRYSLRLTTNPPDAGADPREVVDEILAEMDSGEQVDSTKITTKRAEENNEESRKRKRSNKKERKEAKAQQLISEQKQDSSSGKVQSEKTEEGEVKLNRKARRLLALQKGEIEKKDRQK</sequence>
<reference evidence="3" key="4">
    <citation type="submission" date="2024-02" db="EMBL/GenBank/DDBJ databases">
        <title>Comparative genomics of Cryptococcus and Kwoniella reveals pathogenesis evolution and contrasting modes of karyotype evolution via chromosome fusion or intercentromeric recombination.</title>
        <authorList>
            <person name="Coelho M.A."/>
            <person name="David-Palma M."/>
            <person name="Shea T."/>
            <person name="Bowers K."/>
            <person name="McGinley-Smith S."/>
            <person name="Mohammad A.W."/>
            <person name="Gnirke A."/>
            <person name="Yurkov A.M."/>
            <person name="Nowrousian M."/>
            <person name="Sun S."/>
            <person name="Cuomo C.A."/>
            <person name="Heitman J."/>
        </authorList>
    </citation>
    <scope>NUCLEOTIDE SEQUENCE</scope>
    <source>
        <strain evidence="3">CBS 10118</strain>
    </source>
</reference>
<feature type="compositionally biased region" description="Basic and acidic residues" evidence="1">
    <location>
        <begin position="277"/>
        <end position="286"/>
    </location>
</feature>
<dbReference type="RefSeq" id="XP_019048140.1">
    <property type="nucleotide sequence ID" value="XM_019188578.1"/>
</dbReference>
<evidence type="ECO:0000313" key="3">
    <source>
        <dbReference type="EMBL" id="WVW81215.1"/>
    </source>
</evidence>
<protein>
    <submittedName>
        <fullName evidence="2">Uncharacterized protein</fullName>
    </submittedName>
</protein>
<name>A0A1B9G7W0_9TREE</name>
<feature type="compositionally biased region" description="Acidic residues" evidence="1">
    <location>
        <begin position="97"/>
        <end position="110"/>
    </location>
</feature>
<dbReference type="EMBL" id="KI894019">
    <property type="protein sequence ID" value="OCF27070.1"/>
    <property type="molecule type" value="Genomic_DNA"/>
</dbReference>
<organism evidence="2">
    <name type="scientific">Kwoniella bestiolae CBS 10118</name>
    <dbReference type="NCBI Taxonomy" id="1296100"/>
    <lineage>
        <taxon>Eukaryota</taxon>
        <taxon>Fungi</taxon>
        <taxon>Dikarya</taxon>
        <taxon>Basidiomycota</taxon>
        <taxon>Agaricomycotina</taxon>
        <taxon>Tremellomycetes</taxon>
        <taxon>Tremellales</taxon>
        <taxon>Cryptococcaceae</taxon>
        <taxon>Kwoniella</taxon>
    </lineage>
</organism>
<reference evidence="2" key="3">
    <citation type="submission" date="2014-01" db="EMBL/GenBank/DDBJ databases">
        <title>Evolution of pathogenesis and genome organization in the Tremellales.</title>
        <authorList>
            <person name="Cuomo C."/>
            <person name="Litvintseva A."/>
            <person name="Heitman J."/>
            <person name="Chen Y."/>
            <person name="Sun S."/>
            <person name="Springer D."/>
            <person name="Dromer F."/>
            <person name="Young S."/>
            <person name="Zeng Q."/>
            <person name="Chapman S."/>
            <person name="Gujja S."/>
            <person name="Saif S."/>
            <person name="Birren B."/>
        </authorList>
    </citation>
    <scope>NUCLEOTIDE SEQUENCE</scope>
    <source>
        <strain evidence="2">CBS 10118</strain>
    </source>
</reference>
<dbReference type="OrthoDB" id="2576622at2759"/>
<evidence type="ECO:0000256" key="1">
    <source>
        <dbReference type="SAM" id="MobiDB-lite"/>
    </source>
</evidence>
<evidence type="ECO:0000313" key="2">
    <source>
        <dbReference type="EMBL" id="OCF27070.1"/>
    </source>
</evidence>
<proteinExistence type="predicted"/>
<reference evidence="2" key="1">
    <citation type="submission" date="2013-07" db="EMBL/GenBank/DDBJ databases">
        <title>The Genome Sequence of Cryptococcus bestiolae CBS10118.</title>
        <authorList>
            <consortium name="The Broad Institute Genome Sequencing Platform"/>
            <person name="Cuomo C."/>
            <person name="Litvintseva A."/>
            <person name="Chen Y."/>
            <person name="Heitman J."/>
            <person name="Sun S."/>
            <person name="Springer D."/>
            <person name="Dromer F."/>
            <person name="Young S.K."/>
            <person name="Zeng Q."/>
            <person name="Gargeya S."/>
            <person name="Fitzgerald M."/>
            <person name="Abouelleil A."/>
            <person name="Alvarado L."/>
            <person name="Berlin A.M."/>
            <person name="Chapman S.B."/>
            <person name="Dewar J."/>
            <person name="Goldberg J."/>
            <person name="Griggs A."/>
            <person name="Gujja S."/>
            <person name="Hansen M."/>
            <person name="Howarth C."/>
            <person name="Imamovic A."/>
            <person name="Larimer J."/>
            <person name="McCowan C."/>
            <person name="Murphy C."/>
            <person name="Pearson M."/>
            <person name="Priest M."/>
            <person name="Roberts A."/>
            <person name="Saif S."/>
            <person name="Shea T."/>
            <person name="Sykes S."/>
            <person name="Wortman J."/>
            <person name="Nusbaum C."/>
            <person name="Birren B."/>
        </authorList>
    </citation>
    <scope>NUCLEOTIDE SEQUENCE [LARGE SCALE GENOMIC DNA]</scope>
    <source>
        <strain evidence="2">CBS 10118</strain>
    </source>
</reference>
<feature type="compositionally biased region" description="Basic and acidic residues" evidence="1">
    <location>
        <begin position="253"/>
        <end position="264"/>
    </location>
</feature>
<evidence type="ECO:0000313" key="4">
    <source>
        <dbReference type="Proteomes" id="UP000092730"/>
    </source>
</evidence>
<dbReference type="AlphaFoldDB" id="A0A1B9G7W0"/>
<dbReference type="KEGG" id="kbi:30206304"/>
<dbReference type="VEuPathDB" id="FungiDB:I302_01905"/>
<gene>
    <name evidence="2" type="ORF">I302_01905</name>
    <name evidence="3" type="ORF">I302_103206</name>
</gene>
<feature type="compositionally biased region" description="Acidic residues" evidence="1">
    <location>
        <begin position="48"/>
        <end position="87"/>
    </location>
</feature>
<feature type="compositionally biased region" description="Basic and acidic residues" evidence="1">
    <location>
        <begin position="211"/>
        <end position="221"/>
    </location>
</feature>
<dbReference type="Proteomes" id="UP000092730">
    <property type="component" value="Chromosome 2"/>
</dbReference>
<dbReference type="STRING" id="1296100.A0A1B9G7W0"/>
<reference evidence="3" key="2">
    <citation type="submission" date="2013-07" db="EMBL/GenBank/DDBJ databases">
        <authorList>
            <consortium name="The Broad Institute Genome Sequencing Platform"/>
            <person name="Cuomo C."/>
            <person name="Litvintseva A."/>
            <person name="Chen Y."/>
            <person name="Heitman J."/>
            <person name="Sun S."/>
            <person name="Springer D."/>
            <person name="Dromer F."/>
            <person name="Young S.K."/>
            <person name="Zeng Q."/>
            <person name="Gargeya S."/>
            <person name="Fitzgerald M."/>
            <person name="Abouelleil A."/>
            <person name="Alvarado L."/>
            <person name="Berlin A.M."/>
            <person name="Chapman S.B."/>
            <person name="Dewar J."/>
            <person name="Goldberg J."/>
            <person name="Griggs A."/>
            <person name="Gujja S."/>
            <person name="Hansen M."/>
            <person name="Howarth C."/>
            <person name="Imamovic A."/>
            <person name="Larimer J."/>
            <person name="McCowan C."/>
            <person name="Murphy C."/>
            <person name="Pearson M."/>
            <person name="Priest M."/>
            <person name="Roberts A."/>
            <person name="Saif S."/>
            <person name="Shea T."/>
            <person name="Sykes S."/>
            <person name="Wortman J."/>
            <person name="Nusbaum C."/>
            <person name="Birren B."/>
        </authorList>
    </citation>
    <scope>NUCLEOTIDE SEQUENCE</scope>
    <source>
        <strain evidence="3">CBS 10118</strain>
    </source>
</reference>
<feature type="compositionally biased region" description="Low complexity" evidence="1">
    <location>
        <begin position="38"/>
        <end position="47"/>
    </location>
</feature>
<dbReference type="EMBL" id="CP144542">
    <property type="protein sequence ID" value="WVW81215.1"/>
    <property type="molecule type" value="Genomic_DNA"/>
</dbReference>
<accession>A0A1B9G7W0</accession>
<feature type="compositionally biased region" description="Acidic residues" evidence="1">
    <location>
        <begin position="191"/>
        <end position="201"/>
    </location>
</feature>
<feature type="region of interest" description="Disordered" evidence="1">
    <location>
        <begin position="174"/>
        <end position="286"/>
    </location>
</feature>
<feature type="compositionally biased region" description="Basic and acidic residues" evidence="1">
    <location>
        <begin position="15"/>
        <end position="33"/>
    </location>
</feature>
<feature type="compositionally biased region" description="Polar residues" evidence="1">
    <location>
        <begin position="238"/>
        <end position="252"/>
    </location>
</feature>
<keyword evidence="4" id="KW-1185">Reference proteome</keyword>
<feature type="region of interest" description="Disordered" evidence="1">
    <location>
        <begin position="1"/>
        <end position="139"/>
    </location>
</feature>